<evidence type="ECO:0000313" key="3">
    <source>
        <dbReference type="Proteomes" id="UP000282311"/>
    </source>
</evidence>
<dbReference type="Pfam" id="PF08670">
    <property type="entry name" value="MEKHLA"/>
    <property type="match status" value="1"/>
</dbReference>
<dbReference type="InterPro" id="IPR013978">
    <property type="entry name" value="MEKHLA"/>
</dbReference>
<accession>A0A3B0CI84</accession>
<keyword evidence="3" id="KW-1185">Reference proteome</keyword>
<evidence type="ECO:0000259" key="1">
    <source>
        <dbReference type="Pfam" id="PF08670"/>
    </source>
</evidence>
<sequence>MYSGPGATNEHAKLIMDSYIRLTGKSLLEEMPAAGEEFERLFAAPLVVLSHGTEADPILNFGSGKALTLWEMDWDTFTRTPSRLTAEPMVREDRAKFLEAVGAKGYIDGYTGVRISRTGRKFYIIETTVWNLADESGTFRGQAAAFREHSYL</sequence>
<dbReference type="OrthoDB" id="9794448at2"/>
<feature type="domain" description="MEKHLA" evidence="1">
    <location>
        <begin position="10"/>
        <end position="150"/>
    </location>
</feature>
<comment type="caution">
    <text evidence="2">The sequence shown here is derived from an EMBL/GenBank/DDBJ whole genome shotgun (WGS) entry which is preliminary data.</text>
</comment>
<evidence type="ECO:0000313" key="2">
    <source>
        <dbReference type="EMBL" id="RKN83987.1"/>
    </source>
</evidence>
<organism evidence="2 3">
    <name type="scientific">Paenibacillus ginsengarvi</name>
    <dbReference type="NCBI Taxonomy" id="400777"/>
    <lineage>
        <taxon>Bacteria</taxon>
        <taxon>Bacillati</taxon>
        <taxon>Bacillota</taxon>
        <taxon>Bacilli</taxon>
        <taxon>Bacillales</taxon>
        <taxon>Paenibacillaceae</taxon>
        <taxon>Paenibacillus</taxon>
    </lineage>
</organism>
<reference evidence="2 3" key="1">
    <citation type="journal article" date="2007" name="Int. J. Syst. Evol. Microbiol.">
        <title>Paenibacillus ginsengarvi sp. nov., isolated from soil from ginseng cultivation.</title>
        <authorList>
            <person name="Yoon M.H."/>
            <person name="Ten L.N."/>
            <person name="Im W.T."/>
        </authorList>
    </citation>
    <scope>NUCLEOTIDE SEQUENCE [LARGE SCALE GENOMIC DNA]</scope>
    <source>
        <strain evidence="2 3">KCTC 13059</strain>
    </source>
</reference>
<gene>
    <name evidence="2" type="ORF">D7M11_15520</name>
</gene>
<dbReference type="Proteomes" id="UP000282311">
    <property type="component" value="Unassembled WGS sequence"/>
</dbReference>
<protein>
    <submittedName>
        <fullName evidence="2">MEKHLA domain-containing protein</fullName>
    </submittedName>
</protein>
<dbReference type="RefSeq" id="WP_120748151.1">
    <property type="nucleotide sequence ID" value="NZ_RBAH01000010.1"/>
</dbReference>
<dbReference type="EMBL" id="RBAH01000010">
    <property type="protein sequence ID" value="RKN83987.1"/>
    <property type="molecule type" value="Genomic_DNA"/>
</dbReference>
<dbReference type="AlphaFoldDB" id="A0A3B0CI84"/>
<name>A0A3B0CI84_9BACL</name>
<proteinExistence type="predicted"/>